<dbReference type="AlphaFoldDB" id="A0A1M7MBA4"/>
<gene>
    <name evidence="1" type="ORF">SAMN05444366_4453</name>
</gene>
<dbReference type="STRING" id="29534.SAMN05444366_4453"/>
<dbReference type="InterPro" id="IPR025460">
    <property type="entry name" value="DUF4280"/>
</dbReference>
<name>A0A1M7MBA4_9FLAO</name>
<dbReference type="RefSeq" id="WP_072975939.1">
    <property type="nucleotide sequence ID" value="NZ_FRBY01000007.1"/>
</dbReference>
<proteinExistence type="predicted"/>
<evidence type="ECO:0000313" key="2">
    <source>
        <dbReference type="Proteomes" id="UP000184121"/>
    </source>
</evidence>
<sequence length="163" mass="17934">MSGKHVVVQGATLKCKFSEKPQTDILKVKSQNKHFANDKDASKKLIATTKETGQTLEKNTFGNCKLQPTGSSYKPCQAVITQWNGPYEKVTLSNQGKILVEDSKATCPIGGPDCITVDKHGQKAELSKQNVRNANDMISNQINPLVNMAEFRESLEDHDAICK</sequence>
<dbReference type="OrthoDB" id="882303at2"/>
<keyword evidence="2" id="KW-1185">Reference proteome</keyword>
<protein>
    <recommendedName>
        <fullName evidence="3">DUF4280 domain-containing protein</fullName>
    </recommendedName>
</protein>
<evidence type="ECO:0000313" key="1">
    <source>
        <dbReference type="EMBL" id="SHM88009.1"/>
    </source>
</evidence>
<accession>A0A1M7MBA4</accession>
<evidence type="ECO:0008006" key="3">
    <source>
        <dbReference type="Google" id="ProtNLM"/>
    </source>
</evidence>
<dbReference type="EMBL" id="FRBY01000007">
    <property type="protein sequence ID" value="SHM88009.1"/>
    <property type="molecule type" value="Genomic_DNA"/>
</dbReference>
<dbReference type="Proteomes" id="UP000184121">
    <property type="component" value="Unassembled WGS sequence"/>
</dbReference>
<dbReference type="Pfam" id="PF14107">
    <property type="entry name" value="DUF4280"/>
    <property type="match status" value="1"/>
</dbReference>
<reference evidence="2" key="1">
    <citation type="submission" date="2016-11" db="EMBL/GenBank/DDBJ databases">
        <authorList>
            <person name="Varghese N."/>
            <person name="Submissions S."/>
        </authorList>
    </citation>
    <scope>NUCLEOTIDE SEQUENCE [LARGE SCALE GENOMIC DNA]</scope>
    <source>
        <strain evidence="2">DSM 1811</strain>
    </source>
</reference>
<organism evidence="1 2">
    <name type="scientific">Flavobacterium saccharophilum</name>
    <dbReference type="NCBI Taxonomy" id="29534"/>
    <lineage>
        <taxon>Bacteria</taxon>
        <taxon>Pseudomonadati</taxon>
        <taxon>Bacteroidota</taxon>
        <taxon>Flavobacteriia</taxon>
        <taxon>Flavobacteriales</taxon>
        <taxon>Flavobacteriaceae</taxon>
        <taxon>Flavobacterium</taxon>
    </lineage>
</organism>